<gene>
    <name evidence="1" type="ORF">NCTC11997_00682</name>
</gene>
<dbReference type="Proteomes" id="UP000254603">
    <property type="component" value="Unassembled WGS sequence"/>
</dbReference>
<accession>A0A378XEU8</accession>
<dbReference type="EMBL" id="UGSB01000001">
    <property type="protein sequence ID" value="SUA51594.1"/>
    <property type="molecule type" value="Genomic_DNA"/>
</dbReference>
<evidence type="ECO:0000313" key="1">
    <source>
        <dbReference type="EMBL" id="SUA51594.1"/>
    </source>
</evidence>
<proteinExistence type="predicted"/>
<name>A0A378XEU8_9BURK</name>
<reference evidence="1 2" key="1">
    <citation type="submission" date="2018-06" db="EMBL/GenBank/DDBJ databases">
        <authorList>
            <consortium name="Pathogen Informatics"/>
            <person name="Doyle S."/>
        </authorList>
    </citation>
    <scope>NUCLEOTIDE SEQUENCE [LARGE SCALE GENOMIC DNA]</scope>
    <source>
        <strain evidence="1 2">NCTC11997</strain>
    </source>
</reference>
<dbReference type="AlphaFoldDB" id="A0A378XEU8"/>
<organism evidence="1 2">
    <name type="scientific">Oligella ureolytica</name>
    <dbReference type="NCBI Taxonomy" id="90244"/>
    <lineage>
        <taxon>Bacteria</taxon>
        <taxon>Pseudomonadati</taxon>
        <taxon>Pseudomonadota</taxon>
        <taxon>Betaproteobacteria</taxon>
        <taxon>Burkholderiales</taxon>
        <taxon>Alcaligenaceae</taxon>
        <taxon>Oligella</taxon>
    </lineage>
</organism>
<evidence type="ECO:0000313" key="2">
    <source>
        <dbReference type="Proteomes" id="UP000254603"/>
    </source>
</evidence>
<protein>
    <submittedName>
        <fullName evidence="1">Uncharacterized protein</fullName>
    </submittedName>
</protein>
<sequence length="43" mass="5103">MSEQEYDFLDEIDFDAIEEKNNNKIDTQEVIEDDNTECESCKI</sequence>
<dbReference type="RefSeq" id="WP_018574223.1">
    <property type="nucleotide sequence ID" value="NZ_CP065725.1"/>
</dbReference>